<accession>A0A1H3W1X1</accession>
<dbReference type="Proteomes" id="UP000199041">
    <property type="component" value="Unassembled WGS sequence"/>
</dbReference>
<dbReference type="InterPro" id="IPR011440">
    <property type="entry name" value="DUF1543"/>
</dbReference>
<dbReference type="STRING" id="551991.SAMN05192529_10265"/>
<protein>
    <recommendedName>
        <fullName evidence="1">DUF1543 domain-containing protein</fullName>
    </recommendedName>
</protein>
<feature type="domain" description="DUF1543" evidence="1">
    <location>
        <begin position="11"/>
        <end position="61"/>
    </location>
</feature>
<dbReference type="Gene3D" id="3.10.20.10">
    <property type="match status" value="2"/>
</dbReference>
<dbReference type="AlphaFoldDB" id="A0A1H3W1X1"/>
<organism evidence="2 3">
    <name type="scientific">Arachidicoccus rhizosphaerae</name>
    <dbReference type="NCBI Taxonomy" id="551991"/>
    <lineage>
        <taxon>Bacteria</taxon>
        <taxon>Pseudomonadati</taxon>
        <taxon>Bacteroidota</taxon>
        <taxon>Chitinophagia</taxon>
        <taxon>Chitinophagales</taxon>
        <taxon>Chitinophagaceae</taxon>
        <taxon>Arachidicoccus</taxon>
    </lineage>
</organism>
<reference evidence="2 3" key="1">
    <citation type="submission" date="2016-10" db="EMBL/GenBank/DDBJ databases">
        <authorList>
            <person name="de Groot N.N."/>
        </authorList>
    </citation>
    <scope>NUCLEOTIDE SEQUENCE [LARGE SCALE GENOMIC DNA]</scope>
    <source>
        <strain evidence="2 3">Vu-144</strain>
    </source>
</reference>
<evidence type="ECO:0000313" key="3">
    <source>
        <dbReference type="Proteomes" id="UP000199041"/>
    </source>
</evidence>
<keyword evidence="3" id="KW-1185">Reference proteome</keyword>
<name>A0A1H3W1X1_9BACT</name>
<evidence type="ECO:0000313" key="2">
    <source>
        <dbReference type="EMBL" id="SDZ81056.1"/>
    </source>
</evidence>
<gene>
    <name evidence="2" type="ORF">SAMN05192529_10265</name>
</gene>
<dbReference type="Pfam" id="PF07566">
    <property type="entry name" value="DUF1543"/>
    <property type="match status" value="1"/>
</dbReference>
<evidence type="ECO:0000259" key="1">
    <source>
        <dbReference type="Pfam" id="PF07566"/>
    </source>
</evidence>
<dbReference type="OrthoDB" id="850243at2"/>
<sequence length="193" mass="21987">MCLIGCKPEGRHIEQHDIFFGIAADAEGLTRQMEAFWPEGGKLHLDAWRRVTRVGDVAVTVEPRTLSPDKGGKANEPQAADLRQLYFINMGGYQPAVFEEYHYKLLTVQKDKPGAIRAAKQSEFYKQAAGSHIDDQYGVDIDDLYNVEDILAPELKEKFYLSFQDLPKEQQEGDLQDDWHIGYTKLSQLQKII</sequence>
<proteinExistence type="predicted"/>
<dbReference type="EMBL" id="FNQY01000002">
    <property type="protein sequence ID" value="SDZ81056.1"/>
    <property type="molecule type" value="Genomic_DNA"/>
</dbReference>